<organism evidence="1 2">
    <name type="scientific">Clonorchis sinensis</name>
    <name type="common">Chinese liver fluke</name>
    <dbReference type="NCBI Taxonomy" id="79923"/>
    <lineage>
        <taxon>Eukaryota</taxon>
        <taxon>Metazoa</taxon>
        <taxon>Spiralia</taxon>
        <taxon>Lophotrochozoa</taxon>
        <taxon>Platyhelminthes</taxon>
        <taxon>Trematoda</taxon>
        <taxon>Digenea</taxon>
        <taxon>Opisthorchiida</taxon>
        <taxon>Opisthorchiata</taxon>
        <taxon>Opisthorchiidae</taxon>
        <taxon>Clonorchis</taxon>
    </lineage>
</organism>
<reference evidence="1 2" key="1">
    <citation type="journal article" date="2018" name="Biotechnol. Adv.">
        <title>Improved genomic resources and new bioinformatic workflow for the carcinogenic parasite Clonorchis sinensis: Biotechnological implications.</title>
        <authorList>
            <person name="Wang D."/>
            <person name="Korhonen P.K."/>
            <person name="Gasser R.B."/>
            <person name="Young N.D."/>
        </authorList>
    </citation>
    <scope>NUCLEOTIDE SEQUENCE [LARGE SCALE GENOMIC DNA]</scope>
    <source>
        <strain evidence="1">Cs-k2</strain>
    </source>
</reference>
<sequence>MDKEQAAQTFTLKYFCDEVTKLLSEKKIIVTHCFTLEDYTPGDAIEFYIILPHPNVPLWVYPLLVANVLNPHRRSDFCRYNVRYRDQPKKE</sequence>
<keyword evidence="2" id="KW-1185">Reference proteome</keyword>
<feature type="non-terminal residue" evidence="1">
    <location>
        <position position="91"/>
    </location>
</feature>
<comment type="caution">
    <text evidence="1">The sequence shown here is derived from an EMBL/GenBank/DDBJ whole genome shotgun (WGS) entry which is preliminary data.</text>
</comment>
<reference evidence="1 2" key="2">
    <citation type="journal article" date="2021" name="Genomics">
        <title>High-quality reference genome for Clonorchis sinensis.</title>
        <authorList>
            <person name="Young N.D."/>
            <person name="Stroehlein A.J."/>
            <person name="Kinkar L."/>
            <person name="Wang T."/>
            <person name="Sohn W.M."/>
            <person name="Chang B.C.H."/>
            <person name="Kaur P."/>
            <person name="Weisz D."/>
            <person name="Dudchenko O."/>
            <person name="Aiden E.L."/>
            <person name="Korhonen P.K."/>
            <person name="Gasser R.B."/>
        </authorList>
    </citation>
    <scope>NUCLEOTIDE SEQUENCE [LARGE SCALE GENOMIC DNA]</scope>
    <source>
        <strain evidence="1">Cs-k2</strain>
    </source>
</reference>
<gene>
    <name evidence="1" type="ORF">CSKR_203508</name>
</gene>
<proteinExistence type="predicted"/>
<evidence type="ECO:0000313" key="1">
    <source>
        <dbReference type="EMBL" id="KAG5446536.1"/>
    </source>
</evidence>
<dbReference type="Proteomes" id="UP000286415">
    <property type="component" value="Unassembled WGS sequence"/>
</dbReference>
<accession>A0A8T1MCG6</accession>
<name>A0A8T1MCG6_CLOSI</name>
<dbReference type="EMBL" id="NIRI02000056">
    <property type="protein sequence ID" value="KAG5446536.1"/>
    <property type="molecule type" value="Genomic_DNA"/>
</dbReference>
<dbReference type="AlphaFoldDB" id="A0A8T1MCG6"/>
<protein>
    <submittedName>
        <fullName evidence="1">Uncharacterized protein</fullName>
    </submittedName>
</protein>
<evidence type="ECO:0000313" key="2">
    <source>
        <dbReference type="Proteomes" id="UP000286415"/>
    </source>
</evidence>